<reference evidence="2 3" key="1">
    <citation type="submission" date="2022-12" db="EMBL/GenBank/DDBJ databases">
        <authorList>
            <person name="Mo P."/>
        </authorList>
    </citation>
    <scope>NUCLEOTIDE SEQUENCE [LARGE SCALE GENOMIC DNA]</scope>
    <source>
        <strain evidence="2 3">HUAS 2-6</strain>
    </source>
</reference>
<dbReference type="Proteomes" id="UP001212326">
    <property type="component" value="Chromosome"/>
</dbReference>
<proteinExistence type="predicted"/>
<keyword evidence="3" id="KW-1185">Reference proteome</keyword>
<feature type="region of interest" description="Disordered" evidence="1">
    <location>
        <begin position="116"/>
        <end position="137"/>
    </location>
</feature>
<sequence>MIPGTGDPSASIAAMRTSASGGGASIRRCRTARDRIDELPVGGEVVDHGPDPVRAGERHFVDLRHRHALGVQQHYLGLPPGHHPAGAPADDPQQAFALVVIDLADAYSFCHPDSLAGRRLPDQDPNGASCHGRTKVL</sequence>
<dbReference type="EMBL" id="CP115300">
    <property type="protein sequence ID" value="WBO61704.1"/>
    <property type="molecule type" value="Genomic_DNA"/>
</dbReference>
<evidence type="ECO:0000313" key="2">
    <source>
        <dbReference type="EMBL" id="WBO61704.1"/>
    </source>
</evidence>
<protein>
    <submittedName>
        <fullName evidence="2">Uncharacterized protein</fullName>
    </submittedName>
</protein>
<feature type="region of interest" description="Disordered" evidence="1">
    <location>
        <begin position="1"/>
        <end position="27"/>
    </location>
</feature>
<gene>
    <name evidence="2" type="ORF">O1G22_01950</name>
</gene>
<organism evidence="2 3">
    <name type="scientific">Streptomyces camelliae</name>
    <dbReference type="NCBI Taxonomy" id="3004093"/>
    <lineage>
        <taxon>Bacteria</taxon>
        <taxon>Bacillati</taxon>
        <taxon>Actinomycetota</taxon>
        <taxon>Actinomycetes</taxon>
        <taxon>Kitasatosporales</taxon>
        <taxon>Streptomycetaceae</taxon>
        <taxon>Streptomyces</taxon>
    </lineage>
</organism>
<evidence type="ECO:0000256" key="1">
    <source>
        <dbReference type="SAM" id="MobiDB-lite"/>
    </source>
</evidence>
<accession>A0ABY7NTY7</accession>
<name>A0ABY7NTY7_9ACTN</name>
<evidence type="ECO:0000313" key="3">
    <source>
        <dbReference type="Proteomes" id="UP001212326"/>
    </source>
</evidence>